<name>A0A7Y2JXY4_9BURK</name>
<dbReference type="AlphaFoldDB" id="A0A7Y2JXY4"/>
<protein>
    <submittedName>
        <fullName evidence="1">Uncharacterized protein</fullName>
    </submittedName>
</protein>
<keyword evidence="2" id="KW-1185">Reference proteome</keyword>
<evidence type="ECO:0000313" key="2">
    <source>
        <dbReference type="Proteomes" id="UP000533905"/>
    </source>
</evidence>
<dbReference type="EMBL" id="JABAIV010000002">
    <property type="protein sequence ID" value="NNG23057.1"/>
    <property type="molecule type" value="Genomic_DNA"/>
</dbReference>
<accession>A0A7Y2JXY4</accession>
<reference evidence="1 2" key="1">
    <citation type="submission" date="2020-04" db="EMBL/GenBank/DDBJ databases">
        <title>Massilia sp. nov., a cold adapted bacteria isolated from Arctic soil.</title>
        <authorList>
            <person name="Son J."/>
            <person name="Ka J.-O."/>
        </authorList>
    </citation>
    <scope>NUCLEOTIDE SEQUENCE [LARGE SCALE GENOMIC DNA]</scope>
    <source>
        <strain evidence="1 2">ML15P13</strain>
    </source>
</reference>
<sequence length="77" mass="8844">MISTPPAADIAVRTASFRFHRQTVREFDRIEARATESIPAPERLIYSGTMRPHPLIRVPWFFRGVEAETTHLIAPKE</sequence>
<organism evidence="1 2">
    <name type="scientific">Telluria aromaticivorans</name>
    <dbReference type="NCBI Taxonomy" id="2725995"/>
    <lineage>
        <taxon>Bacteria</taxon>
        <taxon>Pseudomonadati</taxon>
        <taxon>Pseudomonadota</taxon>
        <taxon>Betaproteobacteria</taxon>
        <taxon>Burkholderiales</taxon>
        <taxon>Oxalobacteraceae</taxon>
        <taxon>Telluria group</taxon>
        <taxon>Telluria</taxon>
    </lineage>
</organism>
<dbReference type="Proteomes" id="UP000533905">
    <property type="component" value="Unassembled WGS sequence"/>
</dbReference>
<dbReference type="RefSeq" id="WP_171083138.1">
    <property type="nucleotide sequence ID" value="NZ_JABAIV010000002.1"/>
</dbReference>
<proteinExistence type="predicted"/>
<gene>
    <name evidence="1" type="ORF">HGB41_08595</name>
</gene>
<comment type="caution">
    <text evidence="1">The sequence shown here is derived from an EMBL/GenBank/DDBJ whole genome shotgun (WGS) entry which is preliminary data.</text>
</comment>
<evidence type="ECO:0000313" key="1">
    <source>
        <dbReference type="EMBL" id="NNG23057.1"/>
    </source>
</evidence>